<keyword evidence="2" id="KW-0963">Cytoplasm</keyword>
<dbReference type="Pfam" id="PF00400">
    <property type="entry name" value="WD40"/>
    <property type="match status" value="3"/>
</dbReference>
<dbReference type="InterPro" id="IPR036322">
    <property type="entry name" value="WD40_repeat_dom_sf"/>
</dbReference>
<evidence type="ECO:0000256" key="12">
    <source>
        <dbReference type="SAM" id="MobiDB-lite"/>
    </source>
</evidence>
<evidence type="ECO:0000256" key="4">
    <source>
        <dbReference type="ARBA" id="ARBA00022737"/>
    </source>
</evidence>
<keyword evidence="8" id="KW-0966">Cell projection</keyword>
<dbReference type="Gramene" id="ABO93761">
    <property type="protein sequence ID" value="ABO93761"/>
    <property type="gene ID" value="OSTLU_28823"/>
</dbReference>
<feature type="region of interest" description="Disordered" evidence="12">
    <location>
        <begin position="137"/>
        <end position="159"/>
    </location>
</feature>
<dbReference type="SMART" id="SM00320">
    <property type="entry name" value="WD40"/>
    <property type="match status" value="6"/>
</dbReference>
<gene>
    <name evidence="13" type="ORF">OSTLU_28823</name>
</gene>
<evidence type="ECO:0000256" key="9">
    <source>
        <dbReference type="ARBA" id="ARBA00024190"/>
    </source>
</evidence>
<dbReference type="GO" id="GO:0045504">
    <property type="term" value="F:dynein heavy chain binding"/>
    <property type="evidence" value="ECO:0007669"/>
    <property type="project" value="TreeGrafter"/>
</dbReference>
<dbReference type="PANTHER" id="PTHR12442">
    <property type="entry name" value="DYNEIN INTERMEDIATE CHAIN"/>
    <property type="match status" value="1"/>
</dbReference>
<name>A4RQY1_OSTLU</name>
<dbReference type="GeneID" id="4999937"/>
<dbReference type="InterPro" id="IPR015943">
    <property type="entry name" value="WD40/YVTN_repeat-like_dom_sf"/>
</dbReference>
<evidence type="ECO:0000256" key="11">
    <source>
        <dbReference type="ARBA" id="ARBA00041557"/>
    </source>
</evidence>
<dbReference type="EMBL" id="CP000581">
    <property type="protein sequence ID" value="ABO93761.1"/>
    <property type="molecule type" value="Genomic_DNA"/>
</dbReference>
<keyword evidence="14" id="KW-1185">Reference proteome</keyword>
<evidence type="ECO:0000256" key="5">
    <source>
        <dbReference type="ARBA" id="ARBA00022846"/>
    </source>
</evidence>
<evidence type="ECO:0000256" key="10">
    <source>
        <dbReference type="ARBA" id="ARBA00040002"/>
    </source>
</evidence>
<dbReference type="PANTHER" id="PTHR12442:SF12">
    <property type="entry name" value="DYNEIN AXONEMAL INTERMEDIATE CHAIN 4"/>
    <property type="match status" value="1"/>
</dbReference>
<evidence type="ECO:0000256" key="2">
    <source>
        <dbReference type="ARBA" id="ARBA00022490"/>
    </source>
</evidence>
<dbReference type="AlphaFoldDB" id="A4RQY1"/>
<evidence type="ECO:0000313" key="14">
    <source>
        <dbReference type="Proteomes" id="UP000001568"/>
    </source>
</evidence>
<dbReference type="KEGG" id="olu:OSTLU_28823"/>
<dbReference type="InterPro" id="IPR001680">
    <property type="entry name" value="WD40_rpt"/>
</dbReference>
<organism evidence="13 14">
    <name type="scientific">Ostreococcus lucimarinus (strain CCE9901)</name>
    <dbReference type="NCBI Taxonomy" id="436017"/>
    <lineage>
        <taxon>Eukaryota</taxon>
        <taxon>Viridiplantae</taxon>
        <taxon>Chlorophyta</taxon>
        <taxon>Mamiellophyceae</taxon>
        <taxon>Mamiellales</taxon>
        <taxon>Bathycoccaceae</taxon>
        <taxon>Ostreococcus</taxon>
    </lineage>
</organism>
<dbReference type="InterPro" id="IPR050687">
    <property type="entry name" value="Dynein_IC"/>
</dbReference>
<dbReference type="OMA" id="WCATEFA"/>
<dbReference type="GO" id="GO:0120293">
    <property type="term" value="C:dynein axonemal particle"/>
    <property type="evidence" value="ECO:0007669"/>
    <property type="project" value="UniProtKB-SubCell"/>
</dbReference>
<dbReference type="Proteomes" id="UP000001568">
    <property type="component" value="Chromosome 1"/>
</dbReference>
<keyword evidence="7" id="KW-0206">Cytoskeleton</keyword>
<feature type="compositionally biased region" description="Low complexity" evidence="12">
    <location>
        <begin position="137"/>
        <end position="158"/>
    </location>
</feature>
<evidence type="ECO:0000313" key="13">
    <source>
        <dbReference type="EMBL" id="ABO93761.1"/>
    </source>
</evidence>
<evidence type="ECO:0000256" key="8">
    <source>
        <dbReference type="ARBA" id="ARBA00023273"/>
    </source>
</evidence>
<dbReference type="RefSeq" id="XP_001415469.1">
    <property type="nucleotide sequence ID" value="XM_001415432.1"/>
</dbReference>
<evidence type="ECO:0000256" key="1">
    <source>
        <dbReference type="ARBA" id="ARBA00004611"/>
    </source>
</evidence>
<evidence type="ECO:0000256" key="6">
    <source>
        <dbReference type="ARBA" id="ARBA00023069"/>
    </source>
</evidence>
<proteinExistence type="predicted"/>
<keyword evidence="3" id="KW-0853">WD repeat</keyword>
<dbReference type="GO" id="GO:0003341">
    <property type="term" value="P:cilium movement"/>
    <property type="evidence" value="ECO:0007669"/>
    <property type="project" value="TreeGrafter"/>
</dbReference>
<dbReference type="SUPFAM" id="SSF50978">
    <property type="entry name" value="WD40 repeat-like"/>
    <property type="match status" value="1"/>
</dbReference>
<accession>A4RQY1</accession>
<comment type="subcellular location">
    <subcellularLocation>
        <location evidence="1">Cytoplasm</location>
        <location evidence="1">Cytoskeleton</location>
        <location evidence="1">Flagellum axoneme</location>
    </subcellularLocation>
    <subcellularLocation>
        <location evidence="9">Dynein axonemal particle</location>
    </subcellularLocation>
</comment>
<dbReference type="STRING" id="436017.A4RQY1"/>
<dbReference type="HOGENOM" id="CLU_047897_0_0_1"/>
<evidence type="ECO:0000256" key="7">
    <source>
        <dbReference type="ARBA" id="ARBA00023212"/>
    </source>
</evidence>
<dbReference type="Gene3D" id="2.130.10.10">
    <property type="entry name" value="YVTN repeat-like/Quinoprotein amine dehydrogenase"/>
    <property type="match status" value="2"/>
</dbReference>
<keyword evidence="5" id="KW-0282">Flagellum</keyword>
<evidence type="ECO:0000256" key="3">
    <source>
        <dbReference type="ARBA" id="ARBA00022574"/>
    </source>
</evidence>
<sequence>MESALRERERLEYCLKYRGLRPSDDDASALSALTILTCEQTRGMNVSSVKLNPVWGDLVCVAYGEFSFAGANRETREKGALAFWSIRSEAPLCVLRLESGVMSIDWSRRDPNLLAVGCYDGEVFVYDVGEFVSRDGSATTSDSTTMTTTTRRGQITSSEQRHSDPVWAVTWVAVKATDGFEDEENVDTVTALVSASTDGKVMRWDLRDGLYGTEVLAVRWSPPGVENDGAVSSKASETRGGDLVQHSGVMCLDFSSDAKYYVVGTEEGKIHKCSLSYSDQYLASYASHVGPVYAIKFNPFHERVFVTCSADWTVRVFLDDTQRDDDAFASIDEASSRLKASSLIQPRVVIEYSQQPINAVDWSPWCATEFALVTDAGTIEIWDLASSSVVPKHELSITDDKTAAVSVTYAHDAPVILVGCASGSTHVLRMKWRDPTEGIAAKETQRERLEEVLGTSIKS</sequence>
<protein>
    <recommendedName>
        <fullName evidence="10">Dynein axonemal intermediate chain 4</fullName>
    </recommendedName>
    <alternativeName>
        <fullName evidence="11">WD repeat-containing protein 78</fullName>
    </alternativeName>
</protein>
<dbReference type="OrthoDB" id="24670at2759"/>
<reference evidence="13 14" key="1">
    <citation type="journal article" date="2007" name="Proc. Natl. Acad. Sci. U.S.A.">
        <title>The tiny eukaryote Ostreococcus provides genomic insights into the paradox of plankton speciation.</title>
        <authorList>
            <person name="Palenik B."/>
            <person name="Grimwood J."/>
            <person name="Aerts A."/>
            <person name="Rouze P."/>
            <person name="Salamov A."/>
            <person name="Putnam N."/>
            <person name="Dupont C."/>
            <person name="Jorgensen R."/>
            <person name="Derelle E."/>
            <person name="Rombauts S."/>
            <person name="Zhou K."/>
            <person name="Otillar R."/>
            <person name="Merchant S.S."/>
            <person name="Podell S."/>
            <person name="Gaasterland T."/>
            <person name="Napoli C."/>
            <person name="Gendler K."/>
            <person name="Manuell A."/>
            <person name="Tai V."/>
            <person name="Vallon O."/>
            <person name="Piganeau G."/>
            <person name="Jancek S."/>
            <person name="Heijde M."/>
            <person name="Jabbari K."/>
            <person name="Bowler C."/>
            <person name="Lohr M."/>
            <person name="Robbens S."/>
            <person name="Werner G."/>
            <person name="Dubchak I."/>
            <person name="Pazour G.J."/>
            <person name="Ren Q."/>
            <person name="Paulsen I."/>
            <person name="Delwiche C."/>
            <person name="Schmutz J."/>
            <person name="Rokhsar D."/>
            <person name="Van de Peer Y."/>
            <person name="Moreau H."/>
            <person name="Grigoriev I.V."/>
        </authorList>
    </citation>
    <scope>NUCLEOTIDE SEQUENCE [LARGE SCALE GENOMIC DNA]</scope>
    <source>
        <strain evidence="13 14">CCE9901</strain>
    </source>
</reference>
<dbReference type="GO" id="GO:0045503">
    <property type="term" value="F:dynein light chain binding"/>
    <property type="evidence" value="ECO:0007669"/>
    <property type="project" value="TreeGrafter"/>
</dbReference>
<dbReference type="eggNOG" id="KOG1587">
    <property type="taxonomic scope" value="Eukaryota"/>
</dbReference>
<keyword evidence="6" id="KW-0969">Cilium</keyword>
<keyword evidence="4" id="KW-0677">Repeat</keyword>
<dbReference type="GO" id="GO:0005858">
    <property type="term" value="C:axonemal dynein complex"/>
    <property type="evidence" value="ECO:0007669"/>
    <property type="project" value="TreeGrafter"/>
</dbReference>